<dbReference type="PROSITE" id="PS50110">
    <property type="entry name" value="RESPONSE_REGULATORY"/>
    <property type="match status" value="1"/>
</dbReference>
<evidence type="ECO:0000256" key="6">
    <source>
        <dbReference type="ARBA" id="ARBA00022692"/>
    </source>
</evidence>
<keyword evidence="9" id="KW-1133">Transmembrane helix</keyword>
<dbReference type="CDD" id="cd00082">
    <property type="entry name" value="HisKA"/>
    <property type="match status" value="1"/>
</dbReference>
<keyword evidence="7" id="KW-0547">Nucleotide-binding</keyword>
<dbReference type="SUPFAM" id="SSF47384">
    <property type="entry name" value="Homodimeric domain of signal transducing histidine kinase"/>
    <property type="match status" value="1"/>
</dbReference>
<feature type="modified residue" description="4-aspartylphosphate" evidence="12">
    <location>
        <position position="446"/>
    </location>
</feature>
<sequence length="650" mass="73195">MTKLALEGLLEESVEELYDNAPCGYFSTLPDGTFIKINNTFQTWLEYDAKQLLFVKKIQDLLPIGDAIYYETHYYPLLQMQGFINEINFSLRASSGKLLPVLLNTTLVRDLQGRPALYRTTVFNITDRKKYELELLKAKKKAEDAARVKAEFLSTVSHEIRTPINAIVGIVHLMRNTTLSPQQAEYLSVLELSTENLLKLINNILDFNKIEAGKVSLDEESVAIRDLVASILHGFEARAEANGLTIKYEIDEQIPEHLFVDPLKLVQVLNNLISNALKFTEHGHVAVKITQKKQVRDRVSIGFEVADTGIGIAPDKQKIIFEDFAQANSYINRTYGGTGLGLAISQRLLALYNSELKVESEQGKGSRFYFNLELKVSKEAAKATLQQTETNTAKGVRLLLVEDNKINVYVLSQYLTNWGVRYDVVGNGQEAIEKVIRYDYDLILMDLQMPVMDGYEATRRIRSMEDGKYAKIPIVALTASAQAEYQGKLEESGMNGILAKPFNPSILYKLIASYSSGTLSEEEREKNVVQHHDKTQGPFNLSTFNDLMSDDPEGMLELITITISALQEASVEITKAIKERNSQSYNYWVQNIETSLELLHAKPLHAALEHGTILLRAVPLDPDQLELVEHLIGTQFRLILKGLDERLQTG</sequence>
<keyword evidence="11" id="KW-0472">Membrane</keyword>
<dbReference type="Pfam" id="PF00072">
    <property type="entry name" value="Response_reg"/>
    <property type="match status" value="1"/>
</dbReference>
<dbReference type="InterPro" id="IPR035965">
    <property type="entry name" value="PAS-like_dom_sf"/>
</dbReference>
<dbReference type="Gene3D" id="3.40.50.2300">
    <property type="match status" value="1"/>
</dbReference>
<dbReference type="SMART" id="SM00448">
    <property type="entry name" value="REC"/>
    <property type="match status" value="1"/>
</dbReference>
<dbReference type="InterPro" id="IPR005467">
    <property type="entry name" value="His_kinase_dom"/>
</dbReference>
<dbReference type="Pfam" id="PF13426">
    <property type="entry name" value="PAS_9"/>
    <property type="match status" value="1"/>
</dbReference>
<dbReference type="EC" id="2.7.13.3" evidence="3"/>
<evidence type="ECO:0000313" key="17">
    <source>
        <dbReference type="Proteomes" id="UP000033109"/>
    </source>
</evidence>
<dbReference type="SMART" id="SM00388">
    <property type="entry name" value="HisKA"/>
    <property type="match status" value="1"/>
</dbReference>
<dbReference type="Gene3D" id="3.30.450.20">
    <property type="entry name" value="PAS domain"/>
    <property type="match status" value="1"/>
</dbReference>
<gene>
    <name evidence="16" type="ORF">PKOR_20130</name>
</gene>
<evidence type="ECO:0000313" key="16">
    <source>
        <dbReference type="EMBL" id="AKD05851.1"/>
    </source>
</evidence>
<dbReference type="Proteomes" id="UP000033109">
    <property type="component" value="Chromosome"/>
</dbReference>
<comment type="subcellular location">
    <subcellularLocation>
        <location evidence="2">Cell membrane</location>
        <topology evidence="2">Multi-pass membrane protein</topology>
    </subcellularLocation>
</comment>
<dbReference type="PATRIC" id="fig|400092.3.peg.4410"/>
<dbReference type="GO" id="GO:0000155">
    <property type="term" value="F:phosphorelay sensor kinase activity"/>
    <property type="evidence" value="ECO:0007669"/>
    <property type="project" value="InterPro"/>
</dbReference>
<dbReference type="AlphaFoldDB" id="A0A0E3V028"/>
<evidence type="ECO:0000259" key="13">
    <source>
        <dbReference type="PROSITE" id="PS50109"/>
    </source>
</evidence>
<evidence type="ECO:0000256" key="2">
    <source>
        <dbReference type="ARBA" id="ARBA00004651"/>
    </source>
</evidence>
<dbReference type="GO" id="GO:0005886">
    <property type="term" value="C:plasma membrane"/>
    <property type="evidence" value="ECO:0007669"/>
    <property type="project" value="UniProtKB-SubCell"/>
</dbReference>
<dbReference type="InterPro" id="IPR003661">
    <property type="entry name" value="HisK_dim/P_dom"/>
</dbReference>
<feature type="domain" description="Response regulatory" evidence="14">
    <location>
        <begin position="397"/>
        <end position="515"/>
    </location>
</feature>
<feature type="domain" description="Histidine kinase" evidence="13">
    <location>
        <begin position="155"/>
        <end position="376"/>
    </location>
</feature>
<keyword evidence="8" id="KW-0067">ATP-binding</keyword>
<dbReference type="STRING" id="400092.PKOR_20130"/>
<dbReference type="SMART" id="SM00387">
    <property type="entry name" value="HATPase_c"/>
    <property type="match status" value="1"/>
</dbReference>
<keyword evidence="10" id="KW-0902">Two-component regulatory system</keyword>
<evidence type="ECO:0000256" key="11">
    <source>
        <dbReference type="ARBA" id="ARBA00023136"/>
    </source>
</evidence>
<dbReference type="CDD" id="cd16922">
    <property type="entry name" value="HATPase_EvgS-ArcB-TorS-like"/>
    <property type="match status" value="1"/>
</dbReference>
<dbReference type="PRINTS" id="PR00344">
    <property type="entry name" value="BCTRLSENSOR"/>
</dbReference>
<dbReference type="SUPFAM" id="SSF47226">
    <property type="entry name" value="Histidine-containing phosphotransfer domain, HPT domain"/>
    <property type="match status" value="1"/>
</dbReference>
<dbReference type="InterPro" id="IPR001789">
    <property type="entry name" value="Sig_transdc_resp-reg_receiver"/>
</dbReference>
<evidence type="ECO:0000259" key="14">
    <source>
        <dbReference type="PROSITE" id="PS50110"/>
    </source>
</evidence>
<dbReference type="PANTHER" id="PTHR45339">
    <property type="entry name" value="HYBRID SIGNAL TRANSDUCTION HISTIDINE KINASE J"/>
    <property type="match status" value="1"/>
</dbReference>
<dbReference type="InterPro" id="IPR036890">
    <property type="entry name" value="HATPase_C_sf"/>
</dbReference>
<accession>A0A0E3V028</accession>
<dbReference type="KEGG" id="pko:PKOR_20130"/>
<dbReference type="InterPro" id="IPR036641">
    <property type="entry name" value="HPT_dom_sf"/>
</dbReference>
<dbReference type="SUPFAM" id="SSF55785">
    <property type="entry name" value="PYP-like sensor domain (PAS domain)"/>
    <property type="match status" value="1"/>
</dbReference>
<dbReference type="HOGENOM" id="CLU_000445_114_15_10"/>
<dbReference type="NCBIfam" id="TIGR00229">
    <property type="entry name" value="sensory_box"/>
    <property type="match status" value="1"/>
</dbReference>
<dbReference type="InterPro" id="IPR003594">
    <property type="entry name" value="HATPase_dom"/>
</dbReference>
<evidence type="ECO:0000256" key="8">
    <source>
        <dbReference type="ARBA" id="ARBA00022840"/>
    </source>
</evidence>
<evidence type="ECO:0000256" key="3">
    <source>
        <dbReference type="ARBA" id="ARBA00012438"/>
    </source>
</evidence>
<dbReference type="InterPro" id="IPR004358">
    <property type="entry name" value="Sig_transdc_His_kin-like_C"/>
</dbReference>
<keyword evidence="17" id="KW-1185">Reference proteome</keyword>
<dbReference type="InterPro" id="IPR036097">
    <property type="entry name" value="HisK_dim/P_sf"/>
</dbReference>
<dbReference type="PANTHER" id="PTHR45339:SF1">
    <property type="entry name" value="HYBRID SIGNAL TRANSDUCTION HISTIDINE KINASE J"/>
    <property type="match status" value="1"/>
</dbReference>
<dbReference type="Pfam" id="PF02518">
    <property type="entry name" value="HATPase_c"/>
    <property type="match status" value="1"/>
</dbReference>
<dbReference type="SUPFAM" id="SSF55874">
    <property type="entry name" value="ATPase domain of HSP90 chaperone/DNA topoisomerase II/histidine kinase"/>
    <property type="match status" value="1"/>
</dbReference>
<dbReference type="Gene3D" id="1.10.287.130">
    <property type="match status" value="1"/>
</dbReference>
<evidence type="ECO:0000256" key="10">
    <source>
        <dbReference type="ARBA" id="ARBA00023012"/>
    </source>
</evidence>
<dbReference type="EMBL" id="CP009621">
    <property type="protein sequence ID" value="AKD05851.1"/>
    <property type="molecule type" value="Genomic_DNA"/>
</dbReference>
<dbReference type="InterPro" id="IPR011006">
    <property type="entry name" value="CheY-like_superfamily"/>
</dbReference>
<reference evidence="16 17" key="1">
    <citation type="journal article" date="2015" name="Sci. Rep.">
        <title>Unraveling adaptation of Pontibacter korlensis to radiation and infertility in desert through complete genome and comparative transcriptomic analysis.</title>
        <authorList>
            <person name="Dai J."/>
            <person name="Dai W."/>
            <person name="Qiu C."/>
            <person name="Yang Z."/>
            <person name="Zhang Y."/>
            <person name="Zhou M."/>
            <person name="Zhang L."/>
            <person name="Fang C."/>
            <person name="Gao Q."/>
            <person name="Yang Q."/>
            <person name="Li X."/>
            <person name="Wang Z."/>
            <person name="Wang Z."/>
            <person name="Jia Z."/>
            <person name="Chen X."/>
        </authorList>
    </citation>
    <scope>NUCLEOTIDE SEQUENCE [LARGE SCALE GENOMIC DNA]</scope>
    <source>
        <strain evidence="16 17">X14-1T</strain>
    </source>
</reference>
<evidence type="ECO:0000256" key="4">
    <source>
        <dbReference type="ARBA" id="ARBA00022475"/>
    </source>
</evidence>
<dbReference type="PROSITE" id="PS50113">
    <property type="entry name" value="PAC"/>
    <property type="match status" value="1"/>
</dbReference>
<dbReference type="InterPro" id="IPR000014">
    <property type="entry name" value="PAS"/>
</dbReference>
<organism evidence="16 17">
    <name type="scientific">Pontibacter korlensis</name>
    <dbReference type="NCBI Taxonomy" id="400092"/>
    <lineage>
        <taxon>Bacteria</taxon>
        <taxon>Pseudomonadati</taxon>
        <taxon>Bacteroidota</taxon>
        <taxon>Cytophagia</taxon>
        <taxon>Cytophagales</taxon>
        <taxon>Hymenobacteraceae</taxon>
        <taxon>Pontibacter</taxon>
    </lineage>
</organism>
<evidence type="ECO:0000256" key="7">
    <source>
        <dbReference type="ARBA" id="ARBA00022741"/>
    </source>
</evidence>
<dbReference type="Pfam" id="PF00512">
    <property type="entry name" value="HisKA"/>
    <property type="match status" value="1"/>
</dbReference>
<evidence type="ECO:0000256" key="12">
    <source>
        <dbReference type="PROSITE-ProRule" id="PRU00169"/>
    </source>
</evidence>
<name>A0A0E3V028_9BACT</name>
<dbReference type="InterPro" id="IPR000700">
    <property type="entry name" value="PAS-assoc_C"/>
</dbReference>
<keyword evidence="6" id="KW-0812">Transmembrane</keyword>
<keyword evidence="4" id="KW-1003">Cell membrane</keyword>
<evidence type="ECO:0000259" key="15">
    <source>
        <dbReference type="PROSITE" id="PS50113"/>
    </source>
</evidence>
<feature type="domain" description="PAC" evidence="15">
    <location>
        <begin position="85"/>
        <end position="137"/>
    </location>
</feature>
<evidence type="ECO:0000256" key="9">
    <source>
        <dbReference type="ARBA" id="ARBA00022989"/>
    </source>
</evidence>
<comment type="catalytic activity">
    <reaction evidence="1">
        <text>ATP + protein L-histidine = ADP + protein N-phospho-L-histidine.</text>
        <dbReference type="EC" id="2.7.13.3"/>
    </reaction>
</comment>
<dbReference type="FunFam" id="3.30.565.10:FF:000010">
    <property type="entry name" value="Sensor histidine kinase RcsC"/>
    <property type="match status" value="1"/>
</dbReference>
<dbReference type="SUPFAM" id="SSF52172">
    <property type="entry name" value="CheY-like"/>
    <property type="match status" value="1"/>
</dbReference>
<evidence type="ECO:0000256" key="5">
    <source>
        <dbReference type="ARBA" id="ARBA00022553"/>
    </source>
</evidence>
<dbReference type="PROSITE" id="PS50109">
    <property type="entry name" value="HIS_KIN"/>
    <property type="match status" value="1"/>
</dbReference>
<evidence type="ECO:0000256" key="1">
    <source>
        <dbReference type="ARBA" id="ARBA00000085"/>
    </source>
</evidence>
<keyword evidence="5 12" id="KW-0597">Phosphoprotein</keyword>
<protein>
    <recommendedName>
        <fullName evidence="3">histidine kinase</fullName>
        <ecNumber evidence="3">2.7.13.3</ecNumber>
    </recommendedName>
</protein>
<dbReference type="GO" id="GO:0005524">
    <property type="term" value="F:ATP binding"/>
    <property type="evidence" value="ECO:0007669"/>
    <property type="project" value="UniProtKB-KW"/>
</dbReference>
<dbReference type="CDD" id="cd17546">
    <property type="entry name" value="REC_hyHK_CKI1_RcsC-like"/>
    <property type="match status" value="1"/>
</dbReference>
<dbReference type="Gene3D" id="3.30.565.10">
    <property type="entry name" value="Histidine kinase-like ATPase, C-terminal domain"/>
    <property type="match status" value="1"/>
</dbReference>
<proteinExistence type="predicted"/>